<evidence type="ECO:0000256" key="2">
    <source>
        <dbReference type="ARBA" id="ARBA00006597"/>
    </source>
</evidence>
<accession>A0ABU2A0W0</accession>
<keyword evidence="8 11" id="KW-0238">DNA-binding</keyword>
<dbReference type="Pfam" id="PF02467">
    <property type="entry name" value="Whib"/>
    <property type="match status" value="1"/>
</dbReference>
<name>A0ABU2A0W0_9CORY</name>
<evidence type="ECO:0000256" key="8">
    <source>
        <dbReference type="ARBA" id="ARBA00023125"/>
    </source>
</evidence>
<evidence type="ECO:0000256" key="9">
    <source>
        <dbReference type="ARBA" id="ARBA00023157"/>
    </source>
</evidence>
<comment type="PTM">
    <text evidence="11">The Fe-S cluster can be nitrosylated by nitric oxide (NO).</text>
</comment>
<organism evidence="13 14">
    <name type="scientific">Corynebacterium guangdongense</name>
    <dbReference type="NCBI Taxonomy" id="1783348"/>
    <lineage>
        <taxon>Bacteria</taxon>
        <taxon>Bacillati</taxon>
        <taxon>Actinomycetota</taxon>
        <taxon>Actinomycetes</taxon>
        <taxon>Mycobacteriales</taxon>
        <taxon>Corynebacteriaceae</taxon>
        <taxon>Corynebacterium</taxon>
    </lineage>
</organism>
<comment type="subcellular location">
    <subcellularLocation>
        <location evidence="1 11">Cytoplasm</location>
    </subcellularLocation>
</comment>
<dbReference type="Proteomes" id="UP001180840">
    <property type="component" value="Unassembled WGS sequence"/>
</dbReference>
<feature type="binding site" evidence="11">
    <location>
        <position position="42"/>
    </location>
    <ligand>
        <name>[4Fe-4S] cluster</name>
        <dbReference type="ChEBI" id="CHEBI:49883"/>
    </ligand>
</feature>
<keyword evidence="11" id="KW-0963">Cytoplasm</keyword>
<evidence type="ECO:0000256" key="6">
    <source>
        <dbReference type="ARBA" id="ARBA00023014"/>
    </source>
</evidence>
<keyword evidence="5 11" id="KW-0408">Iron</keyword>
<keyword evidence="14" id="KW-1185">Reference proteome</keyword>
<dbReference type="PROSITE" id="PS51674">
    <property type="entry name" value="4FE4S_WBL"/>
    <property type="match status" value="1"/>
</dbReference>
<proteinExistence type="inferred from homology"/>
<feature type="binding site" evidence="11">
    <location>
        <position position="73"/>
    </location>
    <ligand>
        <name>[4Fe-4S] cluster</name>
        <dbReference type="ChEBI" id="CHEBI:49883"/>
    </ligand>
</feature>
<keyword evidence="10 11" id="KW-0804">Transcription</keyword>
<evidence type="ECO:0000259" key="12">
    <source>
        <dbReference type="PROSITE" id="PS51674"/>
    </source>
</evidence>
<evidence type="ECO:0000313" key="13">
    <source>
        <dbReference type="EMBL" id="MDR7330804.1"/>
    </source>
</evidence>
<reference evidence="13" key="1">
    <citation type="submission" date="2023-07" db="EMBL/GenBank/DDBJ databases">
        <title>Sequencing the genomes of 1000 actinobacteria strains.</title>
        <authorList>
            <person name="Klenk H.-P."/>
        </authorList>
    </citation>
    <scope>NUCLEOTIDE SEQUENCE</scope>
    <source>
        <strain evidence="13">DSM 107476</strain>
    </source>
</reference>
<comment type="function">
    <text evidence="11">Acts as a transcriptional regulator. Probably redox-responsive. The apo- but not holo-form probably binds DNA.</text>
</comment>
<protein>
    <recommendedName>
        <fullName evidence="11">Transcriptional regulator WhiB</fullName>
    </recommendedName>
</protein>
<sequence length="121" mass="13172">MTVHTLRGAGAGRADAPGQYDGVASDNLDSFERSEWITEAKCRNGDPDALFVRGAQQRNAACVCRHCPVKVQCLADALDNNIEFGVWGGLTERQRRALLKHNPDNTNWAKYLAEGGSIEGV</sequence>
<keyword evidence="9 11" id="KW-1015">Disulfide bond</keyword>
<comment type="PTM">
    <text evidence="11">Upon Fe-S cluster removal intramolecular disulfide bonds are formed.</text>
</comment>
<comment type="cofactor">
    <cofactor evidence="11">
        <name>[4Fe-4S] cluster</name>
        <dbReference type="ChEBI" id="CHEBI:49883"/>
    </cofactor>
    <text evidence="11">Binds 1 [4Fe-4S] cluster per subunit. Following nitrosylation of the [4Fe-4S] cluster binds 1 [4Fe-8(NO)] cluster per subunit.</text>
</comment>
<comment type="similarity">
    <text evidence="2 11">Belongs to the WhiB family.</text>
</comment>
<gene>
    <name evidence="11" type="primary">whiB</name>
    <name evidence="13" type="ORF">J2S39_002480</name>
</gene>
<dbReference type="InterPro" id="IPR034768">
    <property type="entry name" value="4FE4S_WBL"/>
</dbReference>
<keyword evidence="4 11" id="KW-0479">Metal-binding</keyword>
<feature type="domain" description="4Fe-4S Wbl-type" evidence="12">
    <location>
        <begin position="41"/>
        <end position="97"/>
    </location>
</feature>
<evidence type="ECO:0000256" key="4">
    <source>
        <dbReference type="ARBA" id="ARBA00022723"/>
    </source>
</evidence>
<comment type="caution">
    <text evidence="13">The sequence shown here is derived from an EMBL/GenBank/DDBJ whole genome shotgun (WGS) entry which is preliminary data.</text>
</comment>
<feature type="binding site" evidence="11">
    <location>
        <position position="67"/>
    </location>
    <ligand>
        <name>[4Fe-4S] cluster</name>
        <dbReference type="ChEBI" id="CHEBI:49883"/>
    </ligand>
</feature>
<feature type="binding site" evidence="11">
    <location>
        <position position="64"/>
    </location>
    <ligand>
        <name>[4Fe-4S] cluster</name>
        <dbReference type="ChEBI" id="CHEBI:49883"/>
    </ligand>
</feature>
<evidence type="ECO:0000313" key="14">
    <source>
        <dbReference type="Proteomes" id="UP001180840"/>
    </source>
</evidence>
<dbReference type="PANTHER" id="PTHR38839:SF7">
    <property type="entry name" value="TRANSCRIPTIONAL REGULATOR WHIB4"/>
    <property type="match status" value="1"/>
</dbReference>
<evidence type="ECO:0000256" key="11">
    <source>
        <dbReference type="HAMAP-Rule" id="MF_01479"/>
    </source>
</evidence>
<evidence type="ECO:0000256" key="1">
    <source>
        <dbReference type="ARBA" id="ARBA00004496"/>
    </source>
</evidence>
<dbReference type="EMBL" id="JAVDXZ010000001">
    <property type="protein sequence ID" value="MDR7330804.1"/>
    <property type="molecule type" value="Genomic_DNA"/>
</dbReference>
<evidence type="ECO:0000256" key="3">
    <source>
        <dbReference type="ARBA" id="ARBA00022485"/>
    </source>
</evidence>
<dbReference type="HAMAP" id="MF_01479">
    <property type="entry name" value="WhiB"/>
    <property type="match status" value="1"/>
</dbReference>
<evidence type="ECO:0000256" key="10">
    <source>
        <dbReference type="ARBA" id="ARBA00023163"/>
    </source>
</evidence>
<keyword evidence="7 11" id="KW-0805">Transcription regulation</keyword>
<evidence type="ECO:0000256" key="5">
    <source>
        <dbReference type="ARBA" id="ARBA00023004"/>
    </source>
</evidence>
<keyword evidence="3 11" id="KW-0004">4Fe-4S</keyword>
<evidence type="ECO:0000256" key="7">
    <source>
        <dbReference type="ARBA" id="ARBA00023015"/>
    </source>
</evidence>
<dbReference type="InterPro" id="IPR003482">
    <property type="entry name" value="Whib"/>
</dbReference>
<keyword evidence="6 11" id="KW-0411">Iron-sulfur</keyword>
<dbReference type="PANTHER" id="PTHR38839">
    <property type="entry name" value="TRANSCRIPTIONAL REGULATOR WHID-RELATED"/>
    <property type="match status" value="1"/>
</dbReference>